<gene>
    <name evidence="1" type="ORF">C8N46_107168</name>
</gene>
<organism evidence="1 2">
    <name type="scientific">Kordia periserrulae</name>
    <dbReference type="NCBI Taxonomy" id="701523"/>
    <lineage>
        <taxon>Bacteria</taxon>
        <taxon>Pseudomonadati</taxon>
        <taxon>Bacteroidota</taxon>
        <taxon>Flavobacteriia</taxon>
        <taxon>Flavobacteriales</taxon>
        <taxon>Flavobacteriaceae</taxon>
        <taxon>Kordia</taxon>
    </lineage>
</organism>
<proteinExistence type="predicted"/>
<evidence type="ECO:0000313" key="2">
    <source>
        <dbReference type="Proteomes" id="UP000244090"/>
    </source>
</evidence>
<evidence type="ECO:0008006" key="3">
    <source>
        <dbReference type="Google" id="ProtNLM"/>
    </source>
</evidence>
<name>A0A2T6BVS1_9FLAO</name>
<protein>
    <recommendedName>
        <fullName evidence="3">Cytochrome c domain-containing protein</fullName>
    </recommendedName>
</protein>
<sequence>MYTMKTKIISFVTVVAILLVIGCNKKNTTYTDLSASNACGVGCDTLVFLPDNPIDVKLLNQQCANTFAWQSFIALTWPSSPVEAGQPDRSKGIKDWGKPGDLTPMTLGTYKSAESIFTKHKPTQWGSNLDKLMDTNPNDNVSYREIADFSKFDDDDEVVNELFQASGGTSWLTDQNGKLIWYEIKVNHTEFDYISTQKLYDPVYQNKMAENGGIWLPNGSIEIKASWREISDADYDRLKNRYKIITAMVPQTVKVKSRDSVIMKDYKETKLGLVGLHIIQKTPTMPQFHWATFEHVDLAPEKPLKESDVDWLLYNPEKYMDTPNQTPNVKKDSITTPVQVIKEHEATVGLDAKVLNKFVHERIAKLAPESVFKYYKLVDSQWPSSAVSDDDNLTFTPLKDGGKTPMIMTNVSMETYIQKISCLDCHVGAGINHTKDGKEYASDYSFIFGMAQSQDTTTVITKKKLKTLK</sequence>
<accession>A0A2T6BVS1</accession>
<reference evidence="1 2" key="1">
    <citation type="submission" date="2018-04" db="EMBL/GenBank/DDBJ databases">
        <title>Genomic Encyclopedia of Archaeal and Bacterial Type Strains, Phase II (KMG-II): from individual species to whole genera.</title>
        <authorList>
            <person name="Goeker M."/>
        </authorList>
    </citation>
    <scope>NUCLEOTIDE SEQUENCE [LARGE SCALE GENOMIC DNA]</scope>
    <source>
        <strain evidence="1 2">DSM 25731</strain>
    </source>
</reference>
<comment type="caution">
    <text evidence="1">The sequence shown here is derived from an EMBL/GenBank/DDBJ whole genome shotgun (WGS) entry which is preliminary data.</text>
</comment>
<dbReference type="AlphaFoldDB" id="A0A2T6BVS1"/>
<keyword evidence="2" id="KW-1185">Reference proteome</keyword>
<dbReference type="PROSITE" id="PS51257">
    <property type="entry name" value="PROKAR_LIPOPROTEIN"/>
    <property type="match status" value="1"/>
</dbReference>
<dbReference type="Proteomes" id="UP000244090">
    <property type="component" value="Unassembled WGS sequence"/>
</dbReference>
<dbReference type="EMBL" id="QBKT01000007">
    <property type="protein sequence ID" value="PTX60162.1"/>
    <property type="molecule type" value="Genomic_DNA"/>
</dbReference>
<evidence type="ECO:0000313" key="1">
    <source>
        <dbReference type="EMBL" id="PTX60162.1"/>
    </source>
</evidence>